<dbReference type="AlphaFoldDB" id="A0A2P5EFM1"/>
<evidence type="ECO:0000313" key="2">
    <source>
        <dbReference type="Proteomes" id="UP000237000"/>
    </source>
</evidence>
<keyword evidence="2" id="KW-1185">Reference proteome</keyword>
<evidence type="ECO:0000313" key="1">
    <source>
        <dbReference type="EMBL" id="PON84345.1"/>
    </source>
</evidence>
<comment type="caution">
    <text evidence="1">The sequence shown here is derived from an EMBL/GenBank/DDBJ whole genome shotgun (WGS) entry which is preliminary data.</text>
</comment>
<protein>
    <submittedName>
        <fullName evidence="1">Uncharacterized protein</fullName>
    </submittedName>
</protein>
<organism evidence="1 2">
    <name type="scientific">Trema orientale</name>
    <name type="common">Charcoal tree</name>
    <name type="synonym">Celtis orientalis</name>
    <dbReference type="NCBI Taxonomy" id="63057"/>
    <lineage>
        <taxon>Eukaryota</taxon>
        <taxon>Viridiplantae</taxon>
        <taxon>Streptophyta</taxon>
        <taxon>Embryophyta</taxon>
        <taxon>Tracheophyta</taxon>
        <taxon>Spermatophyta</taxon>
        <taxon>Magnoliopsida</taxon>
        <taxon>eudicotyledons</taxon>
        <taxon>Gunneridae</taxon>
        <taxon>Pentapetalae</taxon>
        <taxon>rosids</taxon>
        <taxon>fabids</taxon>
        <taxon>Rosales</taxon>
        <taxon>Cannabaceae</taxon>
        <taxon>Trema</taxon>
    </lineage>
</organism>
<sequence length="163" mass="18217">MGEFGRLGNDTGHESSSSFGFFGRYFQRANEKERSQAPDVLKRIRLTPTRPARSWVHSSMKSDMMATTGGVTVAWDLNHWIRAGSWCSRMAFNDRKGPGGDEGGISGIGTTKVLREEDECVEMSGWSRGSSFGVTNTVTITPRVSNRWVRSRNGIRWPEWGIV</sequence>
<gene>
    <name evidence="1" type="ORF">TorRG33x02_198050</name>
</gene>
<name>A0A2P5EFM1_TREOI</name>
<accession>A0A2P5EFM1</accession>
<dbReference type="InParanoid" id="A0A2P5EFM1"/>
<dbReference type="EMBL" id="JXTC01000163">
    <property type="protein sequence ID" value="PON84345.1"/>
    <property type="molecule type" value="Genomic_DNA"/>
</dbReference>
<proteinExistence type="predicted"/>
<dbReference type="Proteomes" id="UP000237000">
    <property type="component" value="Unassembled WGS sequence"/>
</dbReference>
<reference evidence="2" key="1">
    <citation type="submission" date="2016-06" db="EMBL/GenBank/DDBJ databases">
        <title>Parallel loss of symbiosis genes in relatives of nitrogen-fixing non-legume Parasponia.</title>
        <authorList>
            <person name="Van Velzen R."/>
            <person name="Holmer R."/>
            <person name="Bu F."/>
            <person name="Rutten L."/>
            <person name="Van Zeijl A."/>
            <person name="Liu W."/>
            <person name="Santuari L."/>
            <person name="Cao Q."/>
            <person name="Sharma T."/>
            <person name="Shen D."/>
            <person name="Roswanjaya Y."/>
            <person name="Wardhani T."/>
            <person name="Kalhor M.S."/>
            <person name="Jansen J."/>
            <person name="Van den Hoogen J."/>
            <person name="Gungor B."/>
            <person name="Hartog M."/>
            <person name="Hontelez J."/>
            <person name="Verver J."/>
            <person name="Yang W.-C."/>
            <person name="Schijlen E."/>
            <person name="Repin R."/>
            <person name="Schilthuizen M."/>
            <person name="Schranz E."/>
            <person name="Heidstra R."/>
            <person name="Miyata K."/>
            <person name="Fedorova E."/>
            <person name="Kohlen W."/>
            <person name="Bisseling T."/>
            <person name="Smit S."/>
            <person name="Geurts R."/>
        </authorList>
    </citation>
    <scope>NUCLEOTIDE SEQUENCE [LARGE SCALE GENOMIC DNA]</scope>
    <source>
        <strain evidence="2">cv. RG33-2</strain>
    </source>
</reference>